<accession>A0A926HLH9</accession>
<keyword evidence="2" id="KW-0378">Hydrolase</keyword>
<name>A0A926HLH9_9FIRM</name>
<keyword evidence="3" id="KW-1185">Reference proteome</keyword>
<dbReference type="Proteomes" id="UP000654279">
    <property type="component" value="Unassembled WGS sequence"/>
</dbReference>
<dbReference type="EMBL" id="JACRSO010000001">
    <property type="protein sequence ID" value="MBC8528108.1"/>
    <property type="molecule type" value="Genomic_DNA"/>
</dbReference>
<evidence type="ECO:0000313" key="3">
    <source>
        <dbReference type="Proteomes" id="UP000654279"/>
    </source>
</evidence>
<organism evidence="2 3">
    <name type="scientific">Luoshenia tenuis</name>
    <dbReference type="NCBI Taxonomy" id="2763654"/>
    <lineage>
        <taxon>Bacteria</taxon>
        <taxon>Bacillati</taxon>
        <taxon>Bacillota</taxon>
        <taxon>Clostridia</taxon>
        <taxon>Christensenellales</taxon>
        <taxon>Christensenellaceae</taxon>
        <taxon>Luoshenia</taxon>
    </lineage>
</organism>
<dbReference type="InterPro" id="IPR001466">
    <property type="entry name" value="Beta-lactam-related"/>
</dbReference>
<dbReference type="Pfam" id="PF00144">
    <property type="entry name" value="Beta-lactamase"/>
    <property type="match status" value="1"/>
</dbReference>
<evidence type="ECO:0000313" key="2">
    <source>
        <dbReference type="EMBL" id="MBC8528108.1"/>
    </source>
</evidence>
<dbReference type="PANTHER" id="PTHR43283">
    <property type="entry name" value="BETA-LACTAMASE-RELATED"/>
    <property type="match status" value="1"/>
</dbReference>
<protein>
    <submittedName>
        <fullName evidence="2">Serine hydrolase</fullName>
    </submittedName>
</protein>
<comment type="caution">
    <text evidence="2">The sequence shown here is derived from an EMBL/GenBank/DDBJ whole genome shotgun (WGS) entry which is preliminary data.</text>
</comment>
<dbReference type="PANTHER" id="PTHR43283:SF7">
    <property type="entry name" value="BETA-LACTAMASE-RELATED DOMAIN-CONTAINING PROTEIN"/>
    <property type="match status" value="1"/>
</dbReference>
<dbReference type="AlphaFoldDB" id="A0A926HLH9"/>
<sequence>MLEEFVAQVAAQGLTLHGAAVMQHGEKLEEYRWAPDVPYELHSLSKSFTAMAIGLLVEAGKLRLDDAAISFFPREKLPEVISPRLQALTVRHLLTMAPGHSTSLMLSPQRRALTTSDWVRYYFSVAQDLEPGERFVYDSGCTYILSAIIQNVTGQKTRDYLIPRLFEPMGMGAPRWDECPLGITAGGWGLWLRTDEVLRFGQLLLQKGVWEGQRLIPEDWIAQATSRQIDTASFSGGADNHVGYGYQFWMNTVGGYRADGAFAQYSIVLPEKDAVIAINAHNENQPVLDAVWQTILPQL</sequence>
<gene>
    <name evidence="2" type="ORF">H8699_01470</name>
</gene>
<dbReference type="RefSeq" id="WP_249284157.1">
    <property type="nucleotide sequence ID" value="NZ_JACRSO010000001.1"/>
</dbReference>
<dbReference type="GO" id="GO:0016787">
    <property type="term" value="F:hydrolase activity"/>
    <property type="evidence" value="ECO:0007669"/>
    <property type="project" value="UniProtKB-KW"/>
</dbReference>
<dbReference type="Gene3D" id="3.40.710.10">
    <property type="entry name" value="DD-peptidase/beta-lactamase superfamily"/>
    <property type="match status" value="1"/>
</dbReference>
<dbReference type="InterPro" id="IPR012338">
    <property type="entry name" value="Beta-lactam/transpept-like"/>
</dbReference>
<evidence type="ECO:0000259" key="1">
    <source>
        <dbReference type="Pfam" id="PF00144"/>
    </source>
</evidence>
<reference evidence="2" key="1">
    <citation type="submission" date="2020-08" db="EMBL/GenBank/DDBJ databases">
        <title>Genome public.</title>
        <authorList>
            <person name="Liu C."/>
            <person name="Sun Q."/>
        </authorList>
    </citation>
    <scope>NUCLEOTIDE SEQUENCE</scope>
    <source>
        <strain evidence="2">NSJ-44</strain>
    </source>
</reference>
<proteinExistence type="predicted"/>
<dbReference type="SUPFAM" id="SSF56601">
    <property type="entry name" value="beta-lactamase/transpeptidase-like"/>
    <property type="match status" value="1"/>
</dbReference>
<dbReference type="InterPro" id="IPR050789">
    <property type="entry name" value="Diverse_Enzym_Activities"/>
</dbReference>
<feature type="domain" description="Beta-lactamase-related" evidence="1">
    <location>
        <begin position="18"/>
        <end position="284"/>
    </location>
</feature>